<dbReference type="SUPFAM" id="SSF55804">
    <property type="entry name" value="Phoshotransferase/anion transport protein"/>
    <property type="match status" value="1"/>
</dbReference>
<dbReference type="SMART" id="SM00211">
    <property type="entry name" value="TY"/>
    <property type="match status" value="1"/>
</dbReference>
<dbReference type="PANTHER" id="PTHR11453">
    <property type="entry name" value="ANION EXCHANGE PROTEIN"/>
    <property type="match status" value="1"/>
</dbReference>
<dbReference type="InterPro" id="IPR001717">
    <property type="entry name" value="Anion_exchange"/>
</dbReference>
<feature type="transmembrane region" description="Helical" evidence="18">
    <location>
        <begin position="837"/>
        <end position="855"/>
    </location>
</feature>
<dbReference type="FunFam" id="1.10.287.570:FF:000001">
    <property type="entry name" value="Anion exchange protein"/>
    <property type="match status" value="1"/>
</dbReference>
<protein>
    <recommendedName>
        <fullName evidence="18">Anion exchange protein</fullName>
    </recommendedName>
</protein>
<feature type="domain" description="IGFBP N-terminal" evidence="21">
    <location>
        <begin position="1209"/>
        <end position="1250"/>
    </location>
</feature>
<dbReference type="PRINTS" id="PR01231">
    <property type="entry name" value="HCO3TRNSPORT"/>
</dbReference>
<name>A0A4V6APY0_COLLU</name>
<dbReference type="SUPFAM" id="SSF57610">
    <property type="entry name" value="Thyroglobulin type-1 domain"/>
    <property type="match status" value="1"/>
</dbReference>
<feature type="compositionally biased region" description="Basic residues" evidence="19">
    <location>
        <begin position="98"/>
        <end position="119"/>
    </location>
</feature>
<dbReference type="InterPro" id="IPR000716">
    <property type="entry name" value="Thyroglobulin_1"/>
</dbReference>
<evidence type="ECO:0000256" key="1">
    <source>
        <dbReference type="ARBA" id="ARBA00004613"/>
    </source>
</evidence>
<organism evidence="22 23">
    <name type="scientific">Collichthys lucidus</name>
    <name type="common">Big head croaker</name>
    <name type="synonym">Sciaena lucida</name>
    <dbReference type="NCBI Taxonomy" id="240159"/>
    <lineage>
        <taxon>Eukaryota</taxon>
        <taxon>Metazoa</taxon>
        <taxon>Chordata</taxon>
        <taxon>Craniata</taxon>
        <taxon>Vertebrata</taxon>
        <taxon>Euteleostomi</taxon>
        <taxon>Actinopterygii</taxon>
        <taxon>Neopterygii</taxon>
        <taxon>Teleostei</taxon>
        <taxon>Neoteleostei</taxon>
        <taxon>Acanthomorphata</taxon>
        <taxon>Eupercaria</taxon>
        <taxon>Sciaenidae</taxon>
        <taxon>Collichthys</taxon>
    </lineage>
</organism>
<feature type="transmembrane region" description="Helical" evidence="18">
    <location>
        <begin position="990"/>
        <end position="1011"/>
    </location>
</feature>
<evidence type="ECO:0000256" key="17">
    <source>
        <dbReference type="PROSITE-ProRule" id="PRU00500"/>
    </source>
</evidence>
<comment type="caution">
    <text evidence="17 18">Lacks conserved residue(s) required for the propagation of feature annotation.</text>
</comment>
<evidence type="ECO:0000259" key="21">
    <source>
        <dbReference type="PROSITE" id="PS51323"/>
    </source>
</evidence>
<dbReference type="GO" id="GO:0008509">
    <property type="term" value="F:monoatomic anion transmembrane transporter activity"/>
    <property type="evidence" value="ECO:0007669"/>
    <property type="project" value="InterPro"/>
</dbReference>
<dbReference type="InterPro" id="IPR036857">
    <property type="entry name" value="Thyroglobulin_1_sf"/>
</dbReference>
<dbReference type="PRINTS" id="PR00165">
    <property type="entry name" value="ANIONEXCHNGR"/>
</dbReference>
<evidence type="ECO:0000256" key="11">
    <source>
        <dbReference type="ARBA" id="ARBA00023065"/>
    </source>
</evidence>
<feature type="compositionally biased region" description="Acidic residues" evidence="19">
    <location>
        <begin position="22"/>
        <end position="41"/>
    </location>
</feature>
<feature type="region of interest" description="Disordered" evidence="19">
    <location>
        <begin position="1"/>
        <end position="68"/>
    </location>
</feature>
<reference evidence="22 23" key="1">
    <citation type="submission" date="2019-01" db="EMBL/GenBank/DDBJ databases">
        <title>Genome Assembly of Collichthys lucidus.</title>
        <authorList>
            <person name="Cai M."/>
            <person name="Xiao S."/>
        </authorList>
    </citation>
    <scope>NUCLEOTIDE SEQUENCE [LARGE SCALE GENOMIC DNA]</scope>
    <source>
        <strain evidence="22">JT15FE1705JMU</strain>
        <tissue evidence="22">Muscle</tissue>
    </source>
</reference>
<evidence type="ECO:0000313" key="23">
    <source>
        <dbReference type="Proteomes" id="UP000298787"/>
    </source>
</evidence>
<feature type="compositionally biased region" description="Acidic residues" evidence="19">
    <location>
        <begin position="673"/>
        <end position="683"/>
    </location>
</feature>
<evidence type="ECO:0000256" key="9">
    <source>
        <dbReference type="ARBA" id="ARBA00022692"/>
    </source>
</evidence>
<feature type="compositionally biased region" description="Basic and acidic residues" evidence="19">
    <location>
        <begin position="42"/>
        <end position="52"/>
    </location>
</feature>
<dbReference type="GO" id="GO:0051453">
    <property type="term" value="P:regulation of intracellular pH"/>
    <property type="evidence" value="ECO:0007669"/>
    <property type="project" value="TreeGrafter"/>
</dbReference>
<comment type="similarity">
    <text evidence="3 18">Belongs to the anion exchanger (TC 2.A.31) family.</text>
</comment>
<evidence type="ECO:0000256" key="3">
    <source>
        <dbReference type="ARBA" id="ARBA00010993"/>
    </source>
</evidence>
<dbReference type="EMBL" id="CM014079">
    <property type="protein sequence ID" value="TKS67612.1"/>
    <property type="molecule type" value="Genomic_DNA"/>
</dbReference>
<evidence type="ECO:0000256" key="12">
    <source>
        <dbReference type="ARBA" id="ARBA00023136"/>
    </source>
</evidence>
<keyword evidence="14" id="KW-0340">Growth factor binding</keyword>
<dbReference type="InterPro" id="IPR013769">
    <property type="entry name" value="Band3_cytoplasmic_dom"/>
</dbReference>
<dbReference type="InterPro" id="IPR009030">
    <property type="entry name" value="Growth_fac_rcpt_cys_sf"/>
</dbReference>
<dbReference type="GO" id="GO:0005452">
    <property type="term" value="F:solute:inorganic anion antiporter activity"/>
    <property type="evidence" value="ECO:0007669"/>
    <property type="project" value="InterPro"/>
</dbReference>
<dbReference type="PANTHER" id="PTHR11453:SF15">
    <property type="entry name" value="ANION EXCHANGE PROTEIN 3"/>
    <property type="match status" value="1"/>
</dbReference>
<dbReference type="FunFam" id="3.40.930.10:FF:000020">
    <property type="entry name" value="Anion exchange protein"/>
    <property type="match status" value="1"/>
</dbReference>
<dbReference type="PROSITE" id="PS51323">
    <property type="entry name" value="IGFBP_N_2"/>
    <property type="match status" value="1"/>
</dbReference>
<dbReference type="Pfam" id="PF00955">
    <property type="entry name" value="HCO3_cotransp"/>
    <property type="match status" value="2"/>
</dbReference>
<gene>
    <name evidence="22" type="ORF">D9C73_001064</name>
</gene>
<evidence type="ECO:0000256" key="5">
    <source>
        <dbReference type="ARBA" id="ARBA00022449"/>
    </source>
</evidence>
<dbReference type="Gene3D" id="1.10.287.570">
    <property type="entry name" value="Helical hairpin bin"/>
    <property type="match status" value="1"/>
</dbReference>
<keyword evidence="13" id="KW-1015">Disulfide bond</keyword>
<evidence type="ECO:0000256" key="6">
    <source>
        <dbReference type="ARBA" id="ARBA00022475"/>
    </source>
</evidence>
<dbReference type="InterPro" id="IPR000867">
    <property type="entry name" value="IGFBP-like"/>
</dbReference>
<evidence type="ECO:0000256" key="13">
    <source>
        <dbReference type="ARBA" id="ARBA00023157"/>
    </source>
</evidence>
<evidence type="ECO:0000256" key="2">
    <source>
        <dbReference type="ARBA" id="ARBA00004651"/>
    </source>
</evidence>
<feature type="transmembrane region" description="Helical" evidence="18">
    <location>
        <begin position="1050"/>
        <end position="1066"/>
    </location>
</feature>
<keyword evidence="8" id="KW-0039">Anion exchange</keyword>
<dbReference type="NCBIfam" id="TIGR00834">
    <property type="entry name" value="ae"/>
    <property type="match status" value="1"/>
</dbReference>
<evidence type="ECO:0000256" key="7">
    <source>
        <dbReference type="ARBA" id="ARBA00022525"/>
    </source>
</evidence>
<keyword evidence="10 18" id="KW-1133">Transmembrane helix</keyword>
<comment type="function">
    <text evidence="15">Sodium-independent anion exchanger which mediates the electroneutral exchange of chloride for bicarbonate ions across the cell membrane. May be involved in the regulation of intracellular pH, and the modulation of cardiac action potential.</text>
</comment>
<evidence type="ECO:0000256" key="4">
    <source>
        <dbReference type="ARBA" id="ARBA00022448"/>
    </source>
</evidence>
<comment type="subcellular location">
    <subcellularLocation>
        <location evidence="2">Cell membrane</location>
        <topology evidence="2">Multi-pass membrane protein</topology>
    </subcellularLocation>
    <subcellularLocation>
        <location evidence="18">Membrane</location>
        <topology evidence="18">Multi-pass membrane protein</topology>
    </subcellularLocation>
    <subcellularLocation>
        <location evidence="1">Secreted</location>
    </subcellularLocation>
</comment>
<evidence type="ECO:0000256" key="10">
    <source>
        <dbReference type="ARBA" id="ARBA00022989"/>
    </source>
</evidence>
<dbReference type="FunFam" id="4.10.800.10:FF:000002">
    <property type="entry name" value="Insulin-like growth factor-binding protein 2"/>
    <property type="match status" value="1"/>
</dbReference>
<evidence type="ECO:0000256" key="8">
    <source>
        <dbReference type="ARBA" id="ARBA00022681"/>
    </source>
</evidence>
<keyword evidence="4 18" id="KW-0813">Transport</keyword>
<dbReference type="InterPro" id="IPR003020">
    <property type="entry name" value="HCO3_transpt_euk"/>
</dbReference>
<feature type="transmembrane region" description="Helical" evidence="18">
    <location>
        <begin position="754"/>
        <end position="785"/>
    </location>
</feature>
<feature type="compositionally biased region" description="Acidic residues" evidence="19">
    <location>
        <begin position="132"/>
        <end position="142"/>
    </location>
</feature>
<feature type="transmembrane region" description="Helical" evidence="18">
    <location>
        <begin position="891"/>
        <end position="908"/>
    </location>
</feature>
<evidence type="ECO:0000256" key="19">
    <source>
        <dbReference type="SAM" id="MobiDB-lite"/>
    </source>
</evidence>
<dbReference type="CDD" id="cd00191">
    <property type="entry name" value="TY"/>
    <property type="match status" value="1"/>
</dbReference>
<feature type="region of interest" description="Disordered" evidence="19">
    <location>
        <begin position="1261"/>
        <end position="1282"/>
    </location>
</feature>
<keyword evidence="9 18" id="KW-0812">Transmembrane</keyword>
<feature type="domain" description="Thyroglobulin type-1" evidence="20">
    <location>
        <begin position="1321"/>
        <end position="1403"/>
    </location>
</feature>
<keyword evidence="5" id="KW-0050">Antiport</keyword>
<feature type="compositionally biased region" description="Polar residues" evidence="19">
    <location>
        <begin position="1261"/>
        <end position="1277"/>
    </location>
</feature>
<dbReference type="InterPro" id="IPR016152">
    <property type="entry name" value="PTrfase/Anion_transptr"/>
</dbReference>
<dbReference type="Gene3D" id="4.10.40.20">
    <property type="match status" value="1"/>
</dbReference>
<dbReference type="SMART" id="SM00121">
    <property type="entry name" value="IB"/>
    <property type="match status" value="1"/>
</dbReference>
<evidence type="ECO:0000259" key="20">
    <source>
        <dbReference type="PROSITE" id="PS51162"/>
    </source>
</evidence>
<keyword evidence="11 18" id="KW-0406">Ion transport</keyword>
<dbReference type="Proteomes" id="UP000298787">
    <property type="component" value="Chromosome 2"/>
</dbReference>
<dbReference type="GO" id="GO:0005886">
    <property type="term" value="C:plasma membrane"/>
    <property type="evidence" value="ECO:0007669"/>
    <property type="project" value="UniProtKB-SubCell"/>
</dbReference>
<dbReference type="GO" id="GO:0019838">
    <property type="term" value="F:growth factor binding"/>
    <property type="evidence" value="ECO:0007669"/>
    <property type="project" value="UniProtKB-KW"/>
</dbReference>
<dbReference type="Pfam" id="PF07565">
    <property type="entry name" value="Band_3_cyto"/>
    <property type="match status" value="1"/>
</dbReference>
<keyword evidence="6" id="KW-1003">Cell membrane</keyword>
<feature type="transmembrane region" description="Helical" evidence="18">
    <location>
        <begin position="805"/>
        <end position="830"/>
    </location>
</feature>
<dbReference type="Pfam" id="PF00086">
    <property type="entry name" value="Thyroglobulin_1"/>
    <property type="match status" value="1"/>
</dbReference>
<evidence type="ECO:0000256" key="14">
    <source>
        <dbReference type="ARBA" id="ARBA00023183"/>
    </source>
</evidence>
<dbReference type="Gene3D" id="4.10.800.10">
    <property type="entry name" value="Thyroglobulin type-1"/>
    <property type="match status" value="1"/>
</dbReference>
<feature type="region of interest" description="Disordered" evidence="19">
    <location>
        <begin position="84"/>
        <end position="155"/>
    </location>
</feature>
<dbReference type="STRING" id="240159.A0A4V6APY0"/>
<feature type="transmembrane region" description="Helical" evidence="18">
    <location>
        <begin position="949"/>
        <end position="970"/>
    </location>
</feature>
<evidence type="ECO:0000313" key="22">
    <source>
        <dbReference type="EMBL" id="TKS67612.1"/>
    </source>
</evidence>
<dbReference type="PROSITE" id="PS00220">
    <property type="entry name" value="ANION_EXCHANGER_2"/>
    <property type="match status" value="1"/>
</dbReference>
<evidence type="ECO:0000256" key="15">
    <source>
        <dbReference type="ARBA" id="ARBA00045591"/>
    </source>
</evidence>
<keyword evidence="23" id="KW-1185">Reference proteome</keyword>
<dbReference type="GO" id="GO:0015701">
    <property type="term" value="P:bicarbonate transport"/>
    <property type="evidence" value="ECO:0007669"/>
    <property type="project" value="TreeGrafter"/>
</dbReference>
<comment type="catalytic activity">
    <reaction evidence="16">
        <text>hydrogencarbonate(in) + chloride(out) = hydrogencarbonate(out) + chloride(in)</text>
        <dbReference type="Rhea" id="RHEA:72363"/>
        <dbReference type="ChEBI" id="CHEBI:17544"/>
        <dbReference type="ChEBI" id="CHEBI:17996"/>
    </reaction>
</comment>
<dbReference type="InterPro" id="IPR011531">
    <property type="entry name" value="HCO3_transpt-like_TM_dom"/>
</dbReference>
<dbReference type="InterPro" id="IPR018241">
    <property type="entry name" value="Anion_exchange_CS"/>
</dbReference>
<feature type="transmembrane region" description="Helical" evidence="18">
    <location>
        <begin position="720"/>
        <end position="742"/>
    </location>
</feature>
<evidence type="ECO:0000256" key="18">
    <source>
        <dbReference type="RuleBase" id="RU362035"/>
    </source>
</evidence>
<sequence length="1420" mass="159846">MATGGHAPEIDVLINLQQVKVEEEDEEGSVEEQEEEEEEENWEKALSVERFGDIISDSASTSGDRMGRHYTEKDFENHRHTFHHTHHPLSTHLPLPQRLRKRVHSMDRKRKKKRKKKKTSLPPSDVTPTIQEVDEEEVESETDGQGMAATPTDLPDIQPQFSLGSQEDLEEPLPLTAFHMENEEHPLPRKAAPTLIKGETHNGGIAVLGQNVEEDEEDEAACSSVPPGSDLSGSTTTRGWFRRKPVHHHRMAGAQRSNYDLRERICIGSMTALETAVYQQVPTDEAEAQMLASADLDDMKSHRFEDNPGVRRHLVKKSSRCQMTRARDSSTQLCSLKKKKRAADKKTHELFVELNELIVDKDHEMRWKERARWIKFEEDVEEETDRWGKPHVASLSFRSLLELRRTITQGAILLDLEQNSLPGIAHLVVETMIISDQIRAEDRSSVLRALLLKHSLHSSFNHNHVPDTNLPLVAEEPDENQDNKGPVYDPKQDVFASLFKSLHPLPPESHPAAARSMKLLAKIPKDAEAVIVLAGCVEFLEQPAMAFVRLNEAVLLESVLEVPVPVRFIFVLLGPSQSNMDYHEIGRSFSTLMSDKSFHEVAYFADDRQDLLNGINEFLDCSIVIPPSDVEGKDLLKTVADFQKQMLRKRKERELKRHQSSSGMEQNNKEVSPEEEEEGDQEVDPLKRSGIPFGGLIHDIRRRYPHYVSDLKDALDMQCIAAVIFIYFAALSPTITFGGLLGEKTEGMMGVTELIVSTATLGIIFSLLAGQPLLIIGFSGPLLVFEEAYFKFCQAHNFEYLTGRVWIGFWLIFIVLVIVAAEGSFLVRYISPFTQEIFAFLISLIFIYETFSKLIKVFKEHPLLATYPTDSTGAAGIPNTVDAVYNQPNTALLSLVLMMGTFFVAFFLRKFRNSRFLGGKKLDVPSGFSVTSPEKRGWFISPFGDKQPFPTWMMGASIVPALLVFILIFMETQITSLIVSKKERRLVKGSGFHLDLLLIVILGAFCPLFGLPWLTAATVRSVTHVNALTVMSKATAPGEKPMIQEVKEQRLTGLLVAVLVGMSIVMTDVLRLIPLAVLFGIFLYMGVTSLTGIQLYERITLMVTPAKHHPDHIYVTKVKTWRMNMFTLTQLACIVALWVVKSTVASLAFPFVLIMTVPLRRLVLSRIFEERELQAALAQLLSRMPVQPLATASVEFLHDEDECTSGYTREGELCGVYTPRCSRGLRCYPSTEAELPLHQLIQGLGRCGQKGDLDVTTSLDHQATNEVHGTESPQTTRVQKRPPGDTLFWQLESAVQQYQTGVKSRMKQNQLEEPQIPKEPQSACEQELDRVLEEISKMTSEDNRGPLENLYELKFPNCDKHGLYNLKQCNMSTHGQRGECWCVNPVTGVQIPATPKVRGDPNCNQFQEELRTMPTATASY</sequence>
<dbReference type="PROSITE" id="PS51162">
    <property type="entry name" value="THYROGLOBULIN_1_2"/>
    <property type="match status" value="1"/>
</dbReference>
<keyword evidence="12 18" id="KW-0472">Membrane</keyword>
<dbReference type="GO" id="GO:0005576">
    <property type="term" value="C:extracellular region"/>
    <property type="evidence" value="ECO:0007669"/>
    <property type="project" value="UniProtKB-SubCell"/>
</dbReference>
<feature type="region of interest" description="Disordered" evidence="19">
    <location>
        <begin position="651"/>
        <end position="689"/>
    </location>
</feature>
<feature type="transmembrane region" description="Helical" evidence="18">
    <location>
        <begin position="1072"/>
        <end position="1093"/>
    </location>
</feature>
<evidence type="ECO:0000256" key="16">
    <source>
        <dbReference type="ARBA" id="ARBA00049347"/>
    </source>
</evidence>
<keyword evidence="7" id="KW-0964">Secreted</keyword>
<dbReference type="Gene3D" id="3.40.930.10">
    <property type="entry name" value="Mannitol-specific EII, Chain A"/>
    <property type="match status" value="1"/>
</dbReference>
<proteinExistence type="inferred from homology"/>
<accession>A0A4V6APY0</accession>
<dbReference type="SUPFAM" id="SSF57184">
    <property type="entry name" value="Growth factor receptor domain"/>
    <property type="match status" value="1"/>
</dbReference>